<feature type="region of interest" description="Disordered" evidence="2">
    <location>
        <begin position="858"/>
        <end position="887"/>
    </location>
</feature>
<dbReference type="GO" id="GO:0003677">
    <property type="term" value="F:DNA binding"/>
    <property type="evidence" value="ECO:0007669"/>
    <property type="project" value="InterPro"/>
</dbReference>
<feature type="region of interest" description="Disordered" evidence="2">
    <location>
        <begin position="91"/>
        <end position="230"/>
    </location>
</feature>
<dbReference type="InterPro" id="IPR017956">
    <property type="entry name" value="AT_hook_DNA-bd_motif"/>
</dbReference>
<dbReference type="SMART" id="SM00384">
    <property type="entry name" value="AT_hook"/>
    <property type="match status" value="2"/>
</dbReference>
<evidence type="ECO:0000256" key="2">
    <source>
        <dbReference type="SAM" id="MobiDB-lite"/>
    </source>
</evidence>
<organism evidence="3 4">
    <name type="scientific">Peltaster fructicola</name>
    <dbReference type="NCBI Taxonomy" id="286661"/>
    <lineage>
        <taxon>Eukaryota</taxon>
        <taxon>Fungi</taxon>
        <taxon>Dikarya</taxon>
        <taxon>Ascomycota</taxon>
        <taxon>Pezizomycotina</taxon>
        <taxon>Dothideomycetes</taxon>
        <taxon>Dothideomycetes incertae sedis</taxon>
        <taxon>Peltaster</taxon>
    </lineage>
</organism>
<feature type="compositionally biased region" description="Low complexity" evidence="2">
    <location>
        <begin position="647"/>
        <end position="669"/>
    </location>
</feature>
<proteinExistence type="predicted"/>
<feature type="coiled-coil region" evidence="1">
    <location>
        <begin position="258"/>
        <end position="292"/>
    </location>
</feature>
<evidence type="ECO:0000313" key="4">
    <source>
        <dbReference type="Proteomes" id="UP000503462"/>
    </source>
</evidence>
<accession>A0A6H0XPN4</accession>
<keyword evidence="1" id="KW-0175">Coiled coil</keyword>
<feature type="compositionally biased region" description="Low complexity" evidence="2">
    <location>
        <begin position="8"/>
        <end position="21"/>
    </location>
</feature>
<feature type="compositionally biased region" description="Basic and acidic residues" evidence="2">
    <location>
        <begin position="321"/>
        <end position="352"/>
    </location>
</feature>
<reference evidence="3 4" key="1">
    <citation type="journal article" date="2016" name="Sci. Rep.">
        <title>Peltaster fructicola genome reveals evolution from an invasive phytopathogen to an ectophytic parasite.</title>
        <authorList>
            <person name="Xu C."/>
            <person name="Chen H."/>
            <person name="Gleason M.L."/>
            <person name="Xu J.R."/>
            <person name="Liu H."/>
            <person name="Zhang R."/>
            <person name="Sun G."/>
        </authorList>
    </citation>
    <scope>NUCLEOTIDE SEQUENCE [LARGE SCALE GENOMIC DNA]</scope>
    <source>
        <strain evidence="3 4">LNHT1506</strain>
    </source>
</reference>
<feature type="compositionally biased region" description="Basic and acidic residues" evidence="2">
    <location>
        <begin position="131"/>
        <end position="148"/>
    </location>
</feature>
<name>A0A6H0XPN4_9PEZI</name>
<protein>
    <submittedName>
        <fullName evidence="3">Uncharacterized protein</fullName>
    </submittedName>
</protein>
<feature type="region of interest" description="Disordered" evidence="2">
    <location>
        <begin position="1"/>
        <end position="33"/>
    </location>
</feature>
<feature type="compositionally biased region" description="Basic residues" evidence="2">
    <location>
        <begin position="115"/>
        <end position="124"/>
    </location>
</feature>
<feature type="region of interest" description="Disordered" evidence="2">
    <location>
        <begin position="625"/>
        <end position="828"/>
    </location>
</feature>
<dbReference type="AlphaFoldDB" id="A0A6H0XPN4"/>
<feature type="compositionally biased region" description="Basic and acidic residues" evidence="2">
    <location>
        <begin position="502"/>
        <end position="588"/>
    </location>
</feature>
<keyword evidence="4" id="KW-1185">Reference proteome</keyword>
<feature type="compositionally biased region" description="Low complexity" evidence="2">
    <location>
        <begin position="858"/>
        <end position="874"/>
    </location>
</feature>
<feature type="compositionally biased region" description="Acidic residues" evidence="2">
    <location>
        <begin position="171"/>
        <end position="186"/>
    </location>
</feature>
<feature type="compositionally biased region" description="Polar residues" evidence="2">
    <location>
        <begin position="753"/>
        <end position="762"/>
    </location>
</feature>
<evidence type="ECO:0000256" key="1">
    <source>
        <dbReference type="SAM" id="Coils"/>
    </source>
</evidence>
<evidence type="ECO:0000313" key="3">
    <source>
        <dbReference type="EMBL" id="QIW96610.1"/>
    </source>
</evidence>
<feature type="region of interest" description="Disordered" evidence="2">
    <location>
        <begin position="313"/>
        <end position="382"/>
    </location>
</feature>
<gene>
    <name evidence="3" type="ORF">AMS68_002128</name>
</gene>
<dbReference type="EMBL" id="CP051140">
    <property type="protein sequence ID" value="QIW96610.1"/>
    <property type="molecule type" value="Genomic_DNA"/>
</dbReference>
<feature type="compositionally biased region" description="Acidic residues" evidence="2">
    <location>
        <begin position="96"/>
        <end position="108"/>
    </location>
</feature>
<dbReference type="Proteomes" id="UP000503462">
    <property type="component" value="Chromosome 2"/>
</dbReference>
<feature type="compositionally biased region" description="Polar residues" evidence="2">
    <location>
        <begin position="770"/>
        <end position="781"/>
    </location>
</feature>
<feature type="compositionally biased region" description="Low complexity" evidence="2">
    <location>
        <begin position="625"/>
        <end position="634"/>
    </location>
</feature>
<feature type="region of interest" description="Disordered" evidence="2">
    <location>
        <begin position="472"/>
        <end position="603"/>
    </location>
</feature>
<sequence length="887" mass="98946">MRQTRRSAAAAEDAPTTTAEPGDNNDGTLTRAQQRALDRLRIDANDALKGDKVKKENEAQVYYYKGAAYVVDENTKAEWLEAQPERYLKRKRNAEAEDEDVAEQEQESVLEPPAAKRKRGRPRKNPLPDEPVLRKNERSVLGKRKDTASQHAASPRKRGRPCKNAVRREESDNDEQSEREDEDDNEFTATTTTRKTRSQAERPIKELKKRRDLGAAAAAAKQKAKEQGLKVEPISWPDKVTGDIARNLVKFLAIQSRVRKVKQEYDEAAALYERIKERDRALEEQLNGDEARNDSPLGDNVVDATQLDKQAPLTPPEAELDDHNHTPKSYVDKRHDHDYNQQESFVRGEQRPVKQTALKADATQKPDKDTTSTFETGKTRSPPKVLDRAALCAGQPSGIRPGDPLPDRDQAGNKLDWSLMVAQDMEGRAEFHISSYRLPRETEAERAERHHRELLIIADWEVIDPKAAILVHNGPGDRARVPRKRSREDDDFEDSTAGADQEATKRSKEQVTSRQAKEDAARHNKKQDTSRHGKKTETSYQSKPEDVSDQSRKEDVSRRGKKDAPDQTNKKDMSQQGKKKDAINHGDDQSISQQLNPRHFFRSMSHSSELLEAFNTPAPRIIASPALSSANASNKGVRSARQSTEPSASSLANASSASERSARQSSVSSMLDNESEAGGMPTQQSIEHSPAEWPDATDAIESKRSNAQQSMLPPIKSWQHSTARQSMPPPSTPAGLGAASTLYQSMHGKSHPFKSSTGSQHNCLPPRPTIRQSMPPSTADSTSKESSIKKHATPGRIEHPLPPRPPTSFNWTERRQPPPPWPATKSSPFAQAQIPGQILDTRPFIPTIYPEDIEALARSRSSFSSMQQSQSTRQTPGASPYLGPKRY</sequence>